<dbReference type="GO" id="GO:0005886">
    <property type="term" value="C:plasma membrane"/>
    <property type="evidence" value="ECO:0007669"/>
    <property type="project" value="TreeGrafter"/>
</dbReference>
<dbReference type="GO" id="GO:0015969">
    <property type="term" value="P:guanosine tetraphosphate metabolic process"/>
    <property type="evidence" value="ECO:0007669"/>
    <property type="project" value="InterPro"/>
</dbReference>
<dbReference type="Proteomes" id="UP000177126">
    <property type="component" value="Unassembled WGS sequence"/>
</dbReference>
<comment type="similarity">
    <text evidence="2">Belongs to the relA/spoT family.</text>
</comment>
<gene>
    <name evidence="6" type="ORF">A3B04_03100</name>
</gene>
<protein>
    <recommendedName>
        <fullName evidence="8">TGS domain-containing protein</fullName>
    </recommendedName>
</protein>
<evidence type="ECO:0008006" key="8">
    <source>
        <dbReference type="Google" id="ProtNLM"/>
    </source>
</evidence>
<dbReference type="InterPro" id="IPR012676">
    <property type="entry name" value="TGS-like"/>
</dbReference>
<dbReference type="InterPro" id="IPR043519">
    <property type="entry name" value="NT_sf"/>
</dbReference>
<comment type="pathway">
    <text evidence="1">Purine metabolism.</text>
</comment>
<feature type="domain" description="TGS" evidence="5">
    <location>
        <begin position="409"/>
        <end position="470"/>
    </location>
</feature>
<dbReference type="Gene3D" id="1.10.3210.10">
    <property type="entry name" value="Hypothetical protein af1432"/>
    <property type="match status" value="1"/>
</dbReference>
<dbReference type="CDD" id="cd00077">
    <property type="entry name" value="HDc"/>
    <property type="match status" value="1"/>
</dbReference>
<name>A0A1G2FVR8_9BACT</name>
<accession>A0A1G2FVR8</accession>
<comment type="caution">
    <text evidence="6">The sequence shown here is derived from an EMBL/GenBank/DDBJ whole genome shotgun (WGS) entry which is preliminary data.</text>
</comment>
<dbReference type="PROSITE" id="PS51831">
    <property type="entry name" value="HD"/>
    <property type="match status" value="1"/>
</dbReference>
<dbReference type="CDD" id="cd01668">
    <property type="entry name" value="TGS_RSH"/>
    <property type="match status" value="1"/>
</dbReference>
<dbReference type="PANTHER" id="PTHR21262:SF31">
    <property type="entry name" value="GTP PYROPHOSPHOKINASE"/>
    <property type="match status" value="1"/>
</dbReference>
<dbReference type="InterPro" id="IPR006674">
    <property type="entry name" value="HD_domain"/>
</dbReference>
<dbReference type="Pfam" id="PF04607">
    <property type="entry name" value="RelA_SpoT"/>
    <property type="match status" value="1"/>
</dbReference>
<evidence type="ECO:0000256" key="2">
    <source>
        <dbReference type="RuleBase" id="RU003847"/>
    </source>
</evidence>
<evidence type="ECO:0000313" key="6">
    <source>
        <dbReference type="EMBL" id="OGZ41822.1"/>
    </source>
</evidence>
<feature type="domain" description="HD" evidence="4">
    <location>
        <begin position="56"/>
        <end position="158"/>
    </location>
</feature>
<dbReference type="PROSITE" id="PS51880">
    <property type="entry name" value="TGS"/>
    <property type="match status" value="1"/>
</dbReference>
<dbReference type="InterPro" id="IPR004811">
    <property type="entry name" value="RelA/Spo_fam"/>
</dbReference>
<dbReference type="FunFam" id="3.30.460.10:FF:000001">
    <property type="entry name" value="GTP pyrophosphokinase RelA"/>
    <property type="match status" value="1"/>
</dbReference>
<dbReference type="SUPFAM" id="SSF81301">
    <property type="entry name" value="Nucleotidyltransferase"/>
    <property type="match status" value="1"/>
</dbReference>
<evidence type="ECO:0000313" key="7">
    <source>
        <dbReference type="Proteomes" id="UP000177126"/>
    </source>
</evidence>
<sequence length="605" mass="69704">MIFKFLISYMPDIYLQKIIDKCKANNPGCDPDLIEQAYKFAEKIHAGQKRMTGEDYIFHCLGAAEIVSDLKVDSKTIAATLLHDVIDDGPGDKAKLEKQVEKEFGKEITRLVNGITKLGKIKYRGAERQVENLRKMFLAMAEDIRVIIIKLADRLHNMRTLSALTPEKRQRIAAETLNVYAPLADRLGIGHLKGELEDLSFQYLMPGEYQWLLNQVREQIEEREKYLQKISPDLKKELLKESIHLVEIHWRAKHYWSLYKKLQRYEMNLNRIYDLVALRVIVKDIEDCYATLGLIHKLWRPLPGRIKDYIALPKPNGYQSIHTTVFCQGGKITEIQIRTTKMHEEAERGIAAHWYYAEQKGIKSYIKKIFTPAPAKELLWIKQLQDWQKETQAVPEEFFQSLKIDFFKDRIFVFTPMGDVIDLPEGATPLDFAYSIHSDIGQHCQGAKVDGKMVALNTPLRNGQVVEIITQKNARPSQDWLKIAKTHQALNRIRQWISKNKNRIIQPAKESEETIKEETIKKEPSKPELSAKQPSKQFTLKPIVEVAGDPKITTTLAKCCNPAPPDDIIGYITLNQRLTVHRRGCKSLTKTKDPKRLVSVNWKTS</sequence>
<organism evidence="6 7">
    <name type="scientific">Candidatus Portnoybacteria bacterium RIFCSPLOWO2_02_FULL_39_11</name>
    <dbReference type="NCBI Taxonomy" id="1802001"/>
    <lineage>
        <taxon>Bacteria</taxon>
        <taxon>Candidatus Portnoyibacteriota</taxon>
    </lineage>
</organism>
<dbReference type="SMART" id="SM00471">
    <property type="entry name" value="HDc"/>
    <property type="match status" value="1"/>
</dbReference>
<reference evidence="6 7" key="1">
    <citation type="journal article" date="2016" name="Nat. Commun.">
        <title>Thousands of microbial genomes shed light on interconnected biogeochemical processes in an aquifer system.</title>
        <authorList>
            <person name="Anantharaman K."/>
            <person name="Brown C.T."/>
            <person name="Hug L.A."/>
            <person name="Sharon I."/>
            <person name="Castelle C.J."/>
            <person name="Probst A.J."/>
            <person name="Thomas B.C."/>
            <person name="Singh A."/>
            <person name="Wilkins M.J."/>
            <person name="Karaoz U."/>
            <person name="Brodie E.L."/>
            <person name="Williams K.H."/>
            <person name="Hubbard S.S."/>
            <person name="Banfield J.F."/>
        </authorList>
    </citation>
    <scope>NUCLEOTIDE SEQUENCE [LARGE SCALE GENOMIC DNA]</scope>
</reference>
<dbReference type="InterPro" id="IPR007685">
    <property type="entry name" value="RelA_SpoT"/>
</dbReference>
<dbReference type="AlphaFoldDB" id="A0A1G2FVR8"/>
<dbReference type="Gene3D" id="3.10.20.30">
    <property type="match status" value="1"/>
</dbReference>
<dbReference type="InterPro" id="IPR033655">
    <property type="entry name" value="TGS_RelA/SpoT"/>
</dbReference>
<dbReference type="InterPro" id="IPR012675">
    <property type="entry name" value="Beta-grasp_dom_sf"/>
</dbReference>
<comment type="function">
    <text evidence="2">In eubacteria ppGpp (guanosine 3'-diphosphate 5'-diphosphate) is a mediator of the stringent response that coordinates a variety of cellular activities in response to changes in nutritional abundance.</text>
</comment>
<dbReference type="EMBL" id="MHNF01000007">
    <property type="protein sequence ID" value="OGZ41822.1"/>
    <property type="molecule type" value="Genomic_DNA"/>
</dbReference>
<proteinExistence type="inferred from homology"/>
<evidence type="ECO:0000256" key="3">
    <source>
        <dbReference type="SAM" id="MobiDB-lite"/>
    </source>
</evidence>
<dbReference type="InterPro" id="IPR004095">
    <property type="entry name" value="TGS"/>
</dbReference>
<evidence type="ECO:0000259" key="4">
    <source>
        <dbReference type="PROSITE" id="PS51831"/>
    </source>
</evidence>
<evidence type="ECO:0000256" key="1">
    <source>
        <dbReference type="ARBA" id="ARBA00025704"/>
    </source>
</evidence>
<evidence type="ECO:0000259" key="5">
    <source>
        <dbReference type="PROSITE" id="PS51880"/>
    </source>
</evidence>
<dbReference type="Pfam" id="PF02824">
    <property type="entry name" value="TGS"/>
    <property type="match status" value="1"/>
</dbReference>
<dbReference type="SUPFAM" id="SSF109604">
    <property type="entry name" value="HD-domain/PDEase-like"/>
    <property type="match status" value="1"/>
</dbReference>
<dbReference type="NCBIfam" id="TIGR00691">
    <property type="entry name" value="spoT_relA"/>
    <property type="match status" value="1"/>
</dbReference>
<feature type="region of interest" description="Disordered" evidence="3">
    <location>
        <begin position="515"/>
        <end position="534"/>
    </location>
</feature>
<dbReference type="Gene3D" id="3.30.460.10">
    <property type="entry name" value="Beta Polymerase, domain 2"/>
    <property type="match status" value="1"/>
</dbReference>
<dbReference type="SMART" id="SM00954">
    <property type="entry name" value="RelA_SpoT"/>
    <property type="match status" value="1"/>
</dbReference>
<dbReference type="CDD" id="cd05399">
    <property type="entry name" value="NT_Rel-Spo_like"/>
    <property type="match status" value="1"/>
</dbReference>
<dbReference type="InterPro" id="IPR003607">
    <property type="entry name" value="HD/PDEase_dom"/>
</dbReference>
<dbReference type="FunFam" id="1.10.3210.10:FF:000001">
    <property type="entry name" value="GTP pyrophosphokinase RelA"/>
    <property type="match status" value="1"/>
</dbReference>
<dbReference type="Pfam" id="PF13328">
    <property type="entry name" value="HD_4"/>
    <property type="match status" value="1"/>
</dbReference>
<dbReference type="SUPFAM" id="SSF81271">
    <property type="entry name" value="TGS-like"/>
    <property type="match status" value="1"/>
</dbReference>
<dbReference type="FunFam" id="3.10.20.30:FF:000002">
    <property type="entry name" value="GTP pyrophosphokinase (RelA/SpoT)"/>
    <property type="match status" value="1"/>
</dbReference>
<feature type="compositionally biased region" description="Basic and acidic residues" evidence="3">
    <location>
        <begin position="515"/>
        <end position="526"/>
    </location>
</feature>
<dbReference type="PANTHER" id="PTHR21262">
    <property type="entry name" value="GUANOSINE-3',5'-BIS DIPHOSPHATE 3'-PYROPHOSPHOHYDROLASE"/>
    <property type="match status" value="1"/>
</dbReference>